<evidence type="ECO:0000313" key="2">
    <source>
        <dbReference type="EMBL" id="PVD37595.1"/>
    </source>
</evidence>
<organism evidence="2 3">
    <name type="scientific">Pomacea canaliculata</name>
    <name type="common">Golden apple snail</name>
    <dbReference type="NCBI Taxonomy" id="400727"/>
    <lineage>
        <taxon>Eukaryota</taxon>
        <taxon>Metazoa</taxon>
        <taxon>Spiralia</taxon>
        <taxon>Lophotrochozoa</taxon>
        <taxon>Mollusca</taxon>
        <taxon>Gastropoda</taxon>
        <taxon>Caenogastropoda</taxon>
        <taxon>Architaenioglossa</taxon>
        <taxon>Ampullarioidea</taxon>
        <taxon>Ampullariidae</taxon>
        <taxon>Pomacea</taxon>
    </lineage>
</organism>
<evidence type="ECO:0000256" key="1">
    <source>
        <dbReference type="SAM" id="MobiDB-lite"/>
    </source>
</evidence>
<reference evidence="2 3" key="1">
    <citation type="submission" date="2018-04" db="EMBL/GenBank/DDBJ databases">
        <title>The genome of golden apple snail Pomacea canaliculata provides insight into stress tolerance and invasive adaptation.</title>
        <authorList>
            <person name="Liu C."/>
            <person name="Liu B."/>
            <person name="Ren Y."/>
            <person name="Zhang Y."/>
            <person name="Wang H."/>
            <person name="Li S."/>
            <person name="Jiang F."/>
            <person name="Yin L."/>
            <person name="Zhang G."/>
            <person name="Qian W."/>
            <person name="Fan W."/>
        </authorList>
    </citation>
    <scope>NUCLEOTIDE SEQUENCE [LARGE SCALE GENOMIC DNA]</scope>
    <source>
        <strain evidence="2">SZHN2017</strain>
        <tissue evidence="2">Muscle</tissue>
    </source>
</reference>
<protein>
    <submittedName>
        <fullName evidence="2">Uncharacterized protein</fullName>
    </submittedName>
</protein>
<dbReference type="AlphaFoldDB" id="A0A2T7PVY4"/>
<comment type="caution">
    <text evidence="2">The sequence shown here is derived from an EMBL/GenBank/DDBJ whole genome shotgun (WGS) entry which is preliminary data.</text>
</comment>
<feature type="region of interest" description="Disordered" evidence="1">
    <location>
        <begin position="149"/>
        <end position="169"/>
    </location>
</feature>
<name>A0A2T7PVY4_POMCA</name>
<dbReference type="EMBL" id="PZQS01000001">
    <property type="protein sequence ID" value="PVD37595.1"/>
    <property type="molecule type" value="Genomic_DNA"/>
</dbReference>
<accession>A0A2T7PVY4</accession>
<feature type="compositionally biased region" description="Basic residues" evidence="1">
    <location>
        <begin position="153"/>
        <end position="163"/>
    </location>
</feature>
<sequence length="169" mass="18995">MLGGMDPYIKVTPAAMFPQTKHSTLHPTSRACKLASEDWDKTVRVKKRLATKVCVEVEASDASAISVLPHVTHTLCSRTSKGAEERHPGHQHFALPWSAVAACFPSQTEVTSGEMHCRRSGRLDLSHPRIRTVQEHSACQVRRRPLADVCASPRRRQRRRRPAPKPEHR</sequence>
<gene>
    <name evidence="2" type="ORF">C0Q70_00191</name>
</gene>
<keyword evidence="3" id="KW-1185">Reference proteome</keyword>
<dbReference type="Proteomes" id="UP000245119">
    <property type="component" value="Linkage Group LG1"/>
</dbReference>
<evidence type="ECO:0000313" key="3">
    <source>
        <dbReference type="Proteomes" id="UP000245119"/>
    </source>
</evidence>
<proteinExistence type="predicted"/>